<protein>
    <submittedName>
        <fullName evidence="1">Uncharacterized protein</fullName>
    </submittedName>
</protein>
<organism evidence="1">
    <name type="scientific">Nothobranchius pienaari</name>
    <dbReference type="NCBI Taxonomy" id="704102"/>
    <lineage>
        <taxon>Eukaryota</taxon>
        <taxon>Metazoa</taxon>
        <taxon>Chordata</taxon>
        <taxon>Craniata</taxon>
        <taxon>Vertebrata</taxon>
        <taxon>Euteleostomi</taxon>
        <taxon>Actinopterygii</taxon>
        <taxon>Neopterygii</taxon>
        <taxon>Teleostei</taxon>
        <taxon>Neoteleostei</taxon>
        <taxon>Acanthomorphata</taxon>
        <taxon>Ovalentaria</taxon>
        <taxon>Atherinomorphae</taxon>
        <taxon>Cyprinodontiformes</taxon>
        <taxon>Nothobranchiidae</taxon>
        <taxon>Nothobranchius</taxon>
    </lineage>
</organism>
<reference evidence="1" key="1">
    <citation type="submission" date="2016-05" db="EMBL/GenBank/DDBJ databases">
        <authorList>
            <person name="Lavstsen T."/>
            <person name="Jespersen J.S."/>
        </authorList>
    </citation>
    <scope>NUCLEOTIDE SEQUENCE</scope>
    <source>
        <tissue evidence="1">Brain</tissue>
    </source>
</reference>
<accession>A0A1A8MI40</accession>
<name>A0A1A8MI40_9TELE</name>
<proteinExistence type="predicted"/>
<dbReference type="EMBL" id="HAEF01015077">
    <property type="protein sequence ID" value="SBR56236.1"/>
    <property type="molecule type" value="Transcribed_RNA"/>
</dbReference>
<feature type="non-terminal residue" evidence="1">
    <location>
        <position position="1"/>
    </location>
</feature>
<feature type="non-terminal residue" evidence="1">
    <location>
        <position position="67"/>
    </location>
</feature>
<reference evidence="1" key="2">
    <citation type="submission" date="2016-06" db="EMBL/GenBank/DDBJ databases">
        <title>The genome of a short-lived fish provides insights into sex chromosome evolution and the genetic control of aging.</title>
        <authorList>
            <person name="Reichwald K."/>
            <person name="Felder M."/>
            <person name="Petzold A."/>
            <person name="Koch P."/>
            <person name="Groth M."/>
            <person name="Platzer M."/>
        </authorList>
    </citation>
    <scope>NUCLEOTIDE SEQUENCE</scope>
    <source>
        <tissue evidence="1">Brain</tissue>
    </source>
</reference>
<dbReference type="AlphaFoldDB" id="A0A1A8MI40"/>
<sequence length="67" mass="7386">CMYLFSSVNKKQIKVFGVTTLCLLNSINSSRCSVVEENTSMMLRSGLCGEQTITSVLLYNEDGSNDL</sequence>
<evidence type="ECO:0000313" key="1">
    <source>
        <dbReference type="EMBL" id="SBR56236.1"/>
    </source>
</evidence>
<gene>
    <name evidence="1" type="primary">Nfu_g_1_015448</name>
</gene>